<sequence length="649" mass="72586">MPLRRDARISRRRARAQHGATHVPHAAHRVRRPPVGARPTARGHRAGHPRRHAPRPRQRGERVRRAALGRERLSTVVDREARRLGEGDARPRRPAGHHAGRHRAHRAQPRHQTRLPRQPQQPINHRKGIIMNTQTLQDIDIESIDPNPANPRQDIGDVSELAASIAEQGVQQNLVVVPGGDGRYTVVIGHRRLAAARQAGLASVPCAIREWDETTQREIMLVENTQRSDLTLLEEGDGYQGLLDLGVSVEQAAQRTGRSEKTVRRRLSIAAIPQATRDKTTAQPTIEQWQAIAELADQSDLQEALAATAGTRDWDYTLSTATEHAARRRWYAAAKTLLDQQSREYTFEEPSGGYYQTPEGCTQLALLAPGKPFEQQEAEWLETRDEDAPPVTRIGMRAWDGKRPTWSEGIALYAQYDITQVKQERAEREAARQRQREQAEAEQAPAKAHAVTSLALRRAHIAHLLELKNLPRNTSKGIALLAATAIQGLITGRIDAWGRDSGEILQTLEDIGLQDPRNDDENNTDEEEYEGTGAIIARTIARLDPQRQTLALAYASIETSISWLDWLQDDGLTQSITPLYAALETLGYQISQPEQDGLDGAYLPTPEPDEEDEEEQPDEEETETATQEENEEDETETGKEPEESEASEQ</sequence>
<evidence type="ECO:0000256" key="3">
    <source>
        <dbReference type="SAM" id="MobiDB-lite"/>
    </source>
</evidence>
<dbReference type="InterPro" id="IPR003115">
    <property type="entry name" value="ParB_N"/>
</dbReference>
<dbReference type="InterPro" id="IPR036086">
    <property type="entry name" value="ParB/Sulfiredoxin_sf"/>
</dbReference>
<dbReference type="SUPFAM" id="SSF109709">
    <property type="entry name" value="KorB DNA-binding domain-like"/>
    <property type="match status" value="1"/>
</dbReference>
<feature type="region of interest" description="Disordered" evidence="3">
    <location>
        <begin position="1"/>
        <end position="120"/>
    </location>
</feature>
<evidence type="ECO:0000313" key="6">
    <source>
        <dbReference type="Proteomes" id="UP000325415"/>
    </source>
</evidence>
<feature type="domain" description="ParB-like N-terminal" evidence="4">
    <location>
        <begin position="137"/>
        <end position="225"/>
    </location>
</feature>
<organism evidence="5 6">
    <name type="scientific">Bifidobacterium tibiigranuli</name>
    <dbReference type="NCBI Taxonomy" id="2172043"/>
    <lineage>
        <taxon>Bacteria</taxon>
        <taxon>Bacillati</taxon>
        <taxon>Actinomycetota</taxon>
        <taxon>Actinomycetes</taxon>
        <taxon>Bifidobacteriales</taxon>
        <taxon>Bifidobacteriaceae</taxon>
        <taxon>Bifidobacterium</taxon>
    </lineage>
</organism>
<evidence type="ECO:0000313" key="5">
    <source>
        <dbReference type="EMBL" id="KAE8128707.1"/>
    </source>
</evidence>
<dbReference type="Pfam" id="PF02195">
    <property type="entry name" value="ParB_N"/>
    <property type="match status" value="1"/>
</dbReference>
<dbReference type="GO" id="GO:0007059">
    <property type="term" value="P:chromosome segregation"/>
    <property type="evidence" value="ECO:0007669"/>
    <property type="project" value="TreeGrafter"/>
</dbReference>
<dbReference type="SMART" id="SM00470">
    <property type="entry name" value="ParB"/>
    <property type="match status" value="1"/>
</dbReference>
<dbReference type="AlphaFoldDB" id="A0A5N6S2E6"/>
<feature type="region of interest" description="Disordered" evidence="3">
    <location>
        <begin position="594"/>
        <end position="649"/>
    </location>
</feature>
<keyword evidence="6" id="KW-1185">Reference proteome</keyword>
<feature type="compositionally biased region" description="Basic residues" evidence="3">
    <location>
        <begin position="92"/>
        <end position="114"/>
    </location>
</feature>
<dbReference type="InterPro" id="IPR050336">
    <property type="entry name" value="Chromosome_partition/occlusion"/>
</dbReference>
<dbReference type="GO" id="GO:0003677">
    <property type="term" value="F:DNA binding"/>
    <property type="evidence" value="ECO:0007669"/>
    <property type="project" value="InterPro"/>
</dbReference>
<dbReference type="Proteomes" id="UP000325415">
    <property type="component" value="Unassembled WGS sequence"/>
</dbReference>
<dbReference type="NCBIfam" id="TIGR00180">
    <property type="entry name" value="parB_part"/>
    <property type="match status" value="1"/>
</dbReference>
<name>A0A5N6S2E6_9BIFI</name>
<dbReference type="SUPFAM" id="SSF110849">
    <property type="entry name" value="ParB/Sulfiredoxin"/>
    <property type="match status" value="1"/>
</dbReference>
<feature type="compositionally biased region" description="Acidic residues" evidence="3">
    <location>
        <begin position="607"/>
        <end position="635"/>
    </location>
</feature>
<dbReference type="PANTHER" id="PTHR33375">
    <property type="entry name" value="CHROMOSOME-PARTITIONING PROTEIN PARB-RELATED"/>
    <property type="match status" value="1"/>
</dbReference>
<evidence type="ECO:0000256" key="1">
    <source>
        <dbReference type="ARBA" id="ARBA00006295"/>
    </source>
</evidence>
<feature type="compositionally biased region" description="Basic residues" evidence="3">
    <location>
        <begin position="41"/>
        <end position="57"/>
    </location>
</feature>
<comment type="similarity">
    <text evidence="1">Belongs to the ParB family.</text>
</comment>
<evidence type="ECO:0000259" key="4">
    <source>
        <dbReference type="SMART" id="SM00470"/>
    </source>
</evidence>
<reference evidence="5 6" key="1">
    <citation type="submission" date="2018-04" db="EMBL/GenBank/DDBJ databases">
        <authorList>
            <person name="Eckel V.P."/>
            <person name="Vogel R.F."/>
        </authorList>
    </citation>
    <scope>NUCLEOTIDE SEQUENCE [LARGE SCALE GENOMIC DNA]</scope>
    <source>
        <strain evidence="6">TMW 2.1764</strain>
    </source>
</reference>
<dbReference type="PANTHER" id="PTHR33375:SF1">
    <property type="entry name" value="CHROMOSOME-PARTITIONING PROTEIN PARB-RELATED"/>
    <property type="match status" value="1"/>
</dbReference>
<gene>
    <name evidence="5" type="ORF">DDE84_04390</name>
</gene>
<feature type="coiled-coil region" evidence="2">
    <location>
        <begin position="416"/>
        <end position="443"/>
    </location>
</feature>
<dbReference type="Gene3D" id="1.10.10.2830">
    <property type="match status" value="1"/>
</dbReference>
<feature type="compositionally biased region" description="Basic and acidic residues" evidence="3">
    <location>
        <begin position="58"/>
        <end position="91"/>
    </location>
</feature>
<proteinExistence type="inferred from homology"/>
<dbReference type="EMBL" id="QDAG01000004">
    <property type="protein sequence ID" value="KAE8128707.1"/>
    <property type="molecule type" value="Genomic_DNA"/>
</dbReference>
<dbReference type="Gene3D" id="3.90.1530.30">
    <property type="match status" value="1"/>
</dbReference>
<dbReference type="GO" id="GO:0005694">
    <property type="term" value="C:chromosome"/>
    <property type="evidence" value="ECO:0007669"/>
    <property type="project" value="TreeGrafter"/>
</dbReference>
<comment type="caution">
    <text evidence="5">The sequence shown here is derived from an EMBL/GenBank/DDBJ whole genome shotgun (WGS) entry which is preliminary data.</text>
</comment>
<evidence type="ECO:0000256" key="2">
    <source>
        <dbReference type="SAM" id="Coils"/>
    </source>
</evidence>
<keyword evidence="2" id="KW-0175">Coiled coil</keyword>
<dbReference type="InterPro" id="IPR004437">
    <property type="entry name" value="ParB/RepB/Spo0J"/>
</dbReference>
<accession>A0A5N6S2E6</accession>
<protein>
    <submittedName>
        <fullName evidence="5">ParB/RepB/Spo0J family partition protein</fullName>
    </submittedName>
</protein>